<evidence type="ECO:0000313" key="1">
    <source>
        <dbReference type="EMBL" id="HDL89941.1"/>
    </source>
</evidence>
<proteinExistence type="predicted"/>
<name>A0A7C1B1E2_9BACT</name>
<sequence length="161" mass="18358">MAEVEWKGIIWKAAFGTFSYKELLTILKGYGSMEILSFEKPGHFKGMASIALNTGGTRDLTIYYLEVLGPRRAGLGRKALLELKRIFQGKIFVEDPGEILTDEYSITESILFWIQMFREGVIDGLDSDLVRLHPGIDEKEMKKLEQTVISRMKVLRHEKSS</sequence>
<dbReference type="AlphaFoldDB" id="A0A7C1B1E2"/>
<accession>A0A7C1B1E2</accession>
<protein>
    <submittedName>
        <fullName evidence="1">Uncharacterized protein</fullName>
    </submittedName>
</protein>
<dbReference type="EMBL" id="DQZW01000161">
    <property type="protein sequence ID" value="HDL89941.1"/>
    <property type="molecule type" value="Genomic_DNA"/>
</dbReference>
<reference evidence="1" key="1">
    <citation type="journal article" date="2020" name="mSystems">
        <title>Genome- and Community-Level Interaction Insights into Carbon Utilization and Element Cycling Functions of Hydrothermarchaeota in Hydrothermal Sediment.</title>
        <authorList>
            <person name="Zhou Z."/>
            <person name="Liu Y."/>
            <person name="Xu W."/>
            <person name="Pan J."/>
            <person name="Luo Z.H."/>
            <person name="Li M."/>
        </authorList>
    </citation>
    <scope>NUCLEOTIDE SEQUENCE [LARGE SCALE GENOMIC DNA]</scope>
    <source>
        <strain evidence="1">HyVt-19</strain>
    </source>
</reference>
<comment type="caution">
    <text evidence="1">The sequence shown here is derived from an EMBL/GenBank/DDBJ whole genome shotgun (WGS) entry which is preliminary data.</text>
</comment>
<organism evidence="1">
    <name type="scientific">Thermodesulforhabdus norvegica</name>
    <dbReference type="NCBI Taxonomy" id="39841"/>
    <lineage>
        <taxon>Bacteria</taxon>
        <taxon>Pseudomonadati</taxon>
        <taxon>Thermodesulfobacteriota</taxon>
        <taxon>Syntrophobacteria</taxon>
        <taxon>Syntrophobacterales</taxon>
        <taxon>Thermodesulforhabdaceae</taxon>
        <taxon>Thermodesulforhabdus</taxon>
    </lineage>
</organism>
<gene>
    <name evidence="1" type="ORF">ENG14_03455</name>
</gene>
<dbReference type="Proteomes" id="UP000886355">
    <property type="component" value="Unassembled WGS sequence"/>
</dbReference>